<proteinExistence type="predicted"/>
<dbReference type="EMBL" id="CP016619">
    <property type="protein sequence ID" value="ANY84311.1"/>
    <property type="molecule type" value="Genomic_DNA"/>
</dbReference>
<keyword evidence="1" id="KW-0614">Plasmid</keyword>
<sequence>MDHLLVQRGCGMKRLITRAGAVTTAQMDGYLIEERLLDRIMIQISDMGDGNLEIAFDDRDRRYLSQFPAAQHAQWLTDAMLHAEAGAALETLEGEPAWIAEAPPRPASRIKPMRPARQGHDLPLGLEFLRRG</sequence>
<name>A0A1B2EWG8_9HYPH</name>
<organism evidence="1">
    <name type="scientific">Microvirga ossetica</name>
    <dbReference type="NCBI Taxonomy" id="1882682"/>
    <lineage>
        <taxon>Bacteria</taxon>
        <taxon>Pseudomonadati</taxon>
        <taxon>Pseudomonadota</taxon>
        <taxon>Alphaproteobacteria</taxon>
        <taxon>Hyphomicrobiales</taxon>
        <taxon>Methylobacteriaceae</taxon>
        <taxon>Microvirga</taxon>
    </lineage>
</organism>
<accession>A0A1B2EWG8</accession>
<evidence type="ECO:0000313" key="1">
    <source>
        <dbReference type="EMBL" id="ANY84311.1"/>
    </source>
</evidence>
<gene>
    <name evidence="1" type="ORF">BB934_39525</name>
</gene>
<dbReference type="AlphaFoldDB" id="A0A1B2EWG8"/>
<reference evidence="1" key="1">
    <citation type="submission" date="2016-07" db="EMBL/GenBank/DDBJ databases">
        <title>Microvirga ossetica sp. nov. a new species of rhizobia isolated from root nodules of the legume species Vicia alpestris Steven originated from North Ossetia region in the Caucasus.</title>
        <authorList>
            <person name="Safronova V.I."/>
            <person name="Kuznetsova I.G."/>
            <person name="Sazanova A.L."/>
            <person name="Belimov A."/>
            <person name="Andronov E."/>
            <person name="Osledkin Y.S."/>
            <person name="Onishchuk O.P."/>
            <person name="Kurchak O.N."/>
            <person name="Shaposhnikov A.I."/>
            <person name="Willems A."/>
            <person name="Tikhonovich I.A."/>
        </authorList>
    </citation>
    <scope>NUCLEOTIDE SEQUENCE [LARGE SCALE GENOMIC DNA]</scope>
    <source>
        <strain evidence="1">V5/3M</strain>
        <plasmid evidence="1">unnamed2</plasmid>
    </source>
</reference>
<protein>
    <submittedName>
        <fullName evidence="1">Uncharacterized protein</fullName>
    </submittedName>
</protein>
<geneLocation type="plasmid" evidence="1">
    <name>unnamed2</name>
</geneLocation>
<dbReference type="KEGG" id="moc:BB934_39525"/>